<accession>A0A1B8QCW6</accession>
<reference evidence="5 6" key="1">
    <citation type="submission" date="2016-06" db="EMBL/GenBank/DDBJ databases">
        <title>Draft genome of Moraxella atlantae CCUG 59586.</title>
        <authorList>
            <person name="Salva-Serra F."/>
            <person name="Engstrom-Jakobsson H."/>
            <person name="Thorell K."/>
            <person name="Gonzales-Siles L."/>
            <person name="Karlsson R."/>
            <person name="Boulund F."/>
            <person name="Engstrand L."/>
            <person name="Kristiansson E."/>
            <person name="Moore E."/>
        </authorList>
    </citation>
    <scope>NUCLEOTIDE SEQUENCE [LARGE SCALE GENOMIC DNA]</scope>
    <source>
        <strain evidence="5 6">CCUG 59586</strain>
    </source>
</reference>
<comment type="caution">
    <text evidence="5">The sequence shown here is derived from an EMBL/GenBank/DDBJ whole genome shotgun (WGS) entry which is preliminary data.</text>
</comment>
<dbReference type="Pfam" id="PF12167">
    <property type="entry name" value="Arm-DNA-bind_2"/>
    <property type="match status" value="1"/>
</dbReference>
<dbReference type="Gene3D" id="1.10.443.10">
    <property type="entry name" value="Intergrase catalytic core"/>
    <property type="match status" value="1"/>
</dbReference>
<dbReference type="InterPro" id="IPR022000">
    <property type="entry name" value="Min27-like_integrase_DNA_bind"/>
</dbReference>
<dbReference type="RefSeq" id="WP_067337564.1">
    <property type="nucleotide sequence ID" value="NZ_LZNA01000042.1"/>
</dbReference>
<dbReference type="AlphaFoldDB" id="A0A1B8QCW6"/>
<dbReference type="InterPro" id="IPR002104">
    <property type="entry name" value="Integrase_catalytic"/>
</dbReference>
<gene>
    <name evidence="5" type="ORF">A9306_09085</name>
</gene>
<dbReference type="PANTHER" id="PTHR30349">
    <property type="entry name" value="PHAGE INTEGRASE-RELATED"/>
    <property type="match status" value="1"/>
</dbReference>
<keyword evidence="3" id="KW-0233">DNA recombination</keyword>
<evidence type="ECO:0000313" key="6">
    <source>
        <dbReference type="Proteomes" id="UP000092616"/>
    </source>
</evidence>
<evidence type="ECO:0000259" key="4">
    <source>
        <dbReference type="PROSITE" id="PS51898"/>
    </source>
</evidence>
<dbReference type="InterPro" id="IPR004107">
    <property type="entry name" value="Integrase_SAM-like_N"/>
</dbReference>
<protein>
    <recommendedName>
        <fullName evidence="4">Tyr recombinase domain-containing protein</fullName>
    </recommendedName>
</protein>
<feature type="domain" description="Tyr recombinase" evidence="4">
    <location>
        <begin position="174"/>
        <end position="378"/>
    </location>
</feature>
<keyword evidence="2" id="KW-0238">DNA-binding</keyword>
<dbReference type="InterPro" id="IPR010998">
    <property type="entry name" value="Integrase_recombinase_N"/>
</dbReference>
<dbReference type="InterPro" id="IPR013762">
    <property type="entry name" value="Integrase-like_cat_sf"/>
</dbReference>
<keyword evidence="6" id="KW-1185">Reference proteome</keyword>
<dbReference type="PANTHER" id="PTHR30349:SF36">
    <property type="entry name" value="PROPHAGE INTEGRASE INTR-RELATED"/>
    <property type="match status" value="1"/>
</dbReference>
<evidence type="ECO:0000256" key="1">
    <source>
        <dbReference type="ARBA" id="ARBA00022908"/>
    </source>
</evidence>
<name>A0A1B8QCW6_9GAMM</name>
<dbReference type="SUPFAM" id="SSF56349">
    <property type="entry name" value="DNA breaking-rejoining enzymes"/>
    <property type="match status" value="1"/>
</dbReference>
<dbReference type="GO" id="GO:0003677">
    <property type="term" value="F:DNA binding"/>
    <property type="evidence" value="ECO:0007669"/>
    <property type="project" value="UniProtKB-KW"/>
</dbReference>
<evidence type="ECO:0000256" key="2">
    <source>
        <dbReference type="ARBA" id="ARBA00023125"/>
    </source>
</evidence>
<dbReference type="GO" id="GO:0015074">
    <property type="term" value="P:DNA integration"/>
    <property type="evidence" value="ECO:0007669"/>
    <property type="project" value="UniProtKB-KW"/>
</dbReference>
<dbReference type="Proteomes" id="UP000092616">
    <property type="component" value="Unassembled WGS sequence"/>
</dbReference>
<evidence type="ECO:0000313" key="5">
    <source>
        <dbReference type="EMBL" id="OBX79154.1"/>
    </source>
</evidence>
<dbReference type="Gene3D" id="1.10.150.130">
    <property type="match status" value="1"/>
</dbReference>
<evidence type="ECO:0000256" key="3">
    <source>
        <dbReference type="ARBA" id="ARBA00023172"/>
    </source>
</evidence>
<organism evidence="5 6">
    <name type="scientific">Faucicola atlantae</name>
    <dbReference type="NCBI Taxonomy" id="34059"/>
    <lineage>
        <taxon>Bacteria</taxon>
        <taxon>Pseudomonadati</taxon>
        <taxon>Pseudomonadota</taxon>
        <taxon>Gammaproteobacteria</taxon>
        <taxon>Moraxellales</taxon>
        <taxon>Moraxellaceae</taxon>
        <taxon>Faucicola</taxon>
    </lineage>
</organism>
<dbReference type="Pfam" id="PF14659">
    <property type="entry name" value="Phage_int_SAM_3"/>
    <property type="match status" value="1"/>
</dbReference>
<dbReference type="EMBL" id="LZNA01000042">
    <property type="protein sequence ID" value="OBX79154.1"/>
    <property type="molecule type" value="Genomic_DNA"/>
</dbReference>
<dbReference type="InterPro" id="IPR011010">
    <property type="entry name" value="DNA_brk_join_enz"/>
</dbReference>
<dbReference type="Pfam" id="PF00589">
    <property type="entry name" value="Phage_integrase"/>
    <property type="match status" value="1"/>
</dbReference>
<dbReference type="InterPro" id="IPR050090">
    <property type="entry name" value="Tyrosine_recombinase_XerCD"/>
</dbReference>
<dbReference type="GO" id="GO:0006310">
    <property type="term" value="P:DNA recombination"/>
    <property type="evidence" value="ECO:0007669"/>
    <property type="project" value="UniProtKB-KW"/>
</dbReference>
<sequence>MSAGIDKLKTCIRIWWKIDGKRERETLYNTPPTAENIKQAQATADMIAQQIKLGIFDRNQVFPNSPKRPQAYFNYYISIWETTEQAIVAPSSWRTYKNKMENHIRPYWGNKLIAKITTEQFEHWVYKVLTRKLSVKTIKDIIMIFRTIWSYWARHEPNPKDPTKFIKLGEKDSEDIDPYTRDEIDIIINSEKDHALKNLWTVMLWSGLSTHELIPLAVEDLDLDNGYLFVKRGYVDKQYRATKNRRRKRQIELLPIVLQALQSQIQIVKDNPPQTISLLERDNLTITKHRLTWLWYNPDTGTHYTYKRMETLWKRHLEQCQVPHRSLNTARHTYASQVLSSGAVSAEWLANQLGHADTSMIHKHYGKFIPQDAKHIIHKLDNALNQS</sequence>
<dbReference type="PROSITE" id="PS51898">
    <property type="entry name" value="TYR_RECOMBINASE"/>
    <property type="match status" value="1"/>
</dbReference>
<proteinExistence type="predicted"/>
<keyword evidence="1" id="KW-0229">DNA integration</keyword>